<dbReference type="Pfam" id="PF05485">
    <property type="entry name" value="THAP"/>
    <property type="match status" value="1"/>
</dbReference>
<keyword evidence="6" id="KW-0805">Transcription regulation</keyword>
<dbReference type="InterPro" id="IPR038441">
    <property type="entry name" value="THAP_Znf_sf"/>
</dbReference>
<dbReference type="SUPFAM" id="SSF57716">
    <property type="entry name" value="Glucocorticoid receptor-like (DNA-binding domain)"/>
    <property type="match status" value="1"/>
</dbReference>
<dbReference type="Proteomes" id="UP000054359">
    <property type="component" value="Unassembled WGS sequence"/>
</dbReference>
<sequence length="208" mass="24008">MSSKLSRKCFVPGCISGHRNATKVSLFKVPKDEKLRREWAKRISRGDKELSIQHSVCELHFEQHFIDKFYNHVVNGEDIKIPRGKPLLKPEAIPSIFPKAPKYFNKPLPKKRKDRSNVTTEAKTMCVNKENHDASEISVSRTMRISDVETVQLPSPFWSKLRIKNCPQSLVFVNLIFDKNLEYPLVRKLISVIEKNNKLTADVFMCGQ</sequence>
<evidence type="ECO:0000256" key="1">
    <source>
        <dbReference type="ARBA" id="ARBA00004642"/>
    </source>
</evidence>
<evidence type="ECO:0000256" key="7">
    <source>
        <dbReference type="ARBA" id="ARBA00023054"/>
    </source>
</evidence>
<keyword evidence="5" id="KW-0862">Zinc</keyword>
<dbReference type="OMA" id="RRTKTHF"/>
<gene>
    <name evidence="14" type="ORF">X975_25451</name>
</gene>
<evidence type="ECO:0000256" key="9">
    <source>
        <dbReference type="ARBA" id="ARBA00023163"/>
    </source>
</evidence>
<dbReference type="EMBL" id="KK112617">
    <property type="protein sequence ID" value="KFM58108.1"/>
    <property type="molecule type" value="Genomic_DNA"/>
</dbReference>
<evidence type="ECO:0000256" key="2">
    <source>
        <dbReference type="ARBA" id="ARBA00006177"/>
    </source>
</evidence>
<dbReference type="InterPro" id="IPR026516">
    <property type="entry name" value="THAP1/10"/>
</dbReference>
<evidence type="ECO:0000256" key="6">
    <source>
        <dbReference type="ARBA" id="ARBA00023015"/>
    </source>
</evidence>
<dbReference type="GO" id="GO:0005654">
    <property type="term" value="C:nucleoplasm"/>
    <property type="evidence" value="ECO:0007669"/>
    <property type="project" value="UniProtKB-SubCell"/>
</dbReference>
<dbReference type="AlphaFoldDB" id="A0A087SZ19"/>
<evidence type="ECO:0000256" key="3">
    <source>
        <dbReference type="ARBA" id="ARBA00022723"/>
    </source>
</evidence>
<dbReference type="PANTHER" id="PTHR46600:SF1">
    <property type="entry name" value="THAP DOMAIN-CONTAINING PROTEIN 1"/>
    <property type="match status" value="1"/>
</dbReference>
<name>A0A087SZ19_STEMI</name>
<evidence type="ECO:0000256" key="11">
    <source>
        <dbReference type="ARBA" id="ARBA00023306"/>
    </source>
</evidence>
<proteinExistence type="inferred from homology"/>
<evidence type="ECO:0000256" key="12">
    <source>
        <dbReference type="PROSITE-ProRule" id="PRU00309"/>
    </source>
</evidence>
<evidence type="ECO:0000256" key="5">
    <source>
        <dbReference type="ARBA" id="ARBA00022833"/>
    </source>
</evidence>
<reference evidence="14 15" key="1">
    <citation type="submission" date="2013-11" db="EMBL/GenBank/DDBJ databases">
        <title>Genome sequencing of Stegodyphus mimosarum.</title>
        <authorList>
            <person name="Bechsgaard J."/>
        </authorList>
    </citation>
    <scope>NUCLEOTIDE SEQUENCE [LARGE SCALE GENOMIC DNA]</scope>
</reference>
<dbReference type="Gene3D" id="6.20.210.20">
    <property type="entry name" value="THAP domain"/>
    <property type="match status" value="1"/>
</dbReference>
<evidence type="ECO:0000256" key="8">
    <source>
        <dbReference type="ARBA" id="ARBA00023125"/>
    </source>
</evidence>
<feature type="domain" description="THAP-type" evidence="13">
    <location>
        <begin position="5"/>
        <end position="97"/>
    </location>
</feature>
<comment type="similarity">
    <text evidence="2">Belongs to the THAP1 family.</text>
</comment>
<dbReference type="GO" id="GO:0008270">
    <property type="term" value="F:zinc ion binding"/>
    <property type="evidence" value="ECO:0007669"/>
    <property type="project" value="UniProtKB-KW"/>
</dbReference>
<evidence type="ECO:0000259" key="13">
    <source>
        <dbReference type="PROSITE" id="PS50950"/>
    </source>
</evidence>
<evidence type="ECO:0000313" key="14">
    <source>
        <dbReference type="EMBL" id="KFM58108.1"/>
    </source>
</evidence>
<dbReference type="PANTHER" id="PTHR46600">
    <property type="entry name" value="THAP DOMAIN-CONTAINING"/>
    <property type="match status" value="1"/>
</dbReference>
<organism evidence="14 15">
    <name type="scientific">Stegodyphus mimosarum</name>
    <name type="common">African social velvet spider</name>
    <dbReference type="NCBI Taxonomy" id="407821"/>
    <lineage>
        <taxon>Eukaryota</taxon>
        <taxon>Metazoa</taxon>
        <taxon>Ecdysozoa</taxon>
        <taxon>Arthropoda</taxon>
        <taxon>Chelicerata</taxon>
        <taxon>Arachnida</taxon>
        <taxon>Araneae</taxon>
        <taxon>Araneomorphae</taxon>
        <taxon>Entelegynae</taxon>
        <taxon>Eresoidea</taxon>
        <taxon>Eresidae</taxon>
        <taxon>Stegodyphus</taxon>
    </lineage>
</organism>
<comment type="subcellular location">
    <subcellularLocation>
        <location evidence="1">Nucleus</location>
        <location evidence="1">Nucleoplasm</location>
    </subcellularLocation>
</comment>
<dbReference type="SMART" id="SM00692">
    <property type="entry name" value="DM3"/>
    <property type="match status" value="1"/>
</dbReference>
<evidence type="ECO:0000256" key="10">
    <source>
        <dbReference type="ARBA" id="ARBA00023242"/>
    </source>
</evidence>
<dbReference type="SMART" id="SM00980">
    <property type="entry name" value="THAP"/>
    <property type="match status" value="1"/>
</dbReference>
<keyword evidence="15" id="KW-1185">Reference proteome</keyword>
<keyword evidence="3" id="KW-0479">Metal-binding</keyword>
<keyword evidence="4 12" id="KW-0863">Zinc-finger</keyword>
<keyword evidence="9" id="KW-0804">Transcription</keyword>
<keyword evidence="11" id="KW-0131">Cell cycle</keyword>
<keyword evidence="7" id="KW-0175">Coiled coil</keyword>
<feature type="non-terminal residue" evidence="14">
    <location>
        <position position="208"/>
    </location>
</feature>
<keyword evidence="8 12" id="KW-0238">DNA-binding</keyword>
<evidence type="ECO:0000313" key="15">
    <source>
        <dbReference type="Proteomes" id="UP000054359"/>
    </source>
</evidence>
<accession>A0A087SZ19</accession>
<dbReference type="PROSITE" id="PS50950">
    <property type="entry name" value="ZF_THAP"/>
    <property type="match status" value="1"/>
</dbReference>
<dbReference type="OrthoDB" id="6418547at2759"/>
<dbReference type="InterPro" id="IPR006612">
    <property type="entry name" value="THAP_Znf"/>
</dbReference>
<evidence type="ECO:0000256" key="4">
    <source>
        <dbReference type="ARBA" id="ARBA00022771"/>
    </source>
</evidence>
<dbReference type="GO" id="GO:0043565">
    <property type="term" value="F:sequence-specific DNA binding"/>
    <property type="evidence" value="ECO:0007669"/>
    <property type="project" value="InterPro"/>
</dbReference>
<protein>
    <recommendedName>
        <fullName evidence="13">THAP-type domain-containing protein</fullName>
    </recommendedName>
</protein>
<keyword evidence="10" id="KW-0539">Nucleus</keyword>